<organism evidence="3 4">
    <name type="scientific">Moorena producens (strain JHB)</name>
    <dbReference type="NCBI Taxonomy" id="1454205"/>
    <lineage>
        <taxon>Bacteria</taxon>
        <taxon>Bacillati</taxon>
        <taxon>Cyanobacteriota</taxon>
        <taxon>Cyanophyceae</taxon>
        <taxon>Coleofasciculales</taxon>
        <taxon>Coleofasciculaceae</taxon>
        <taxon>Moorena</taxon>
    </lineage>
</organism>
<feature type="region of interest" description="Disordered" evidence="1">
    <location>
        <begin position="516"/>
        <end position="549"/>
    </location>
</feature>
<dbReference type="Proteomes" id="UP000176944">
    <property type="component" value="Chromosome"/>
</dbReference>
<feature type="domain" description="CHAT" evidence="2">
    <location>
        <begin position="88"/>
        <end position="379"/>
    </location>
</feature>
<feature type="compositionally biased region" description="Low complexity" evidence="1">
    <location>
        <begin position="528"/>
        <end position="546"/>
    </location>
</feature>
<dbReference type="SUPFAM" id="SSF48452">
    <property type="entry name" value="TPR-like"/>
    <property type="match status" value="1"/>
</dbReference>
<sequence>MAQEFHISVTPLGKHDDYLVRIERVAPGVSLAEEQVSWPVEEWLTQAKQLMNDPLFSVLQGRAAGVDGSFAMPSWGEPYSQSSLNLVALGQELYNALFKGSLRDSWMMAQAIAQNQRSVLRLRLGLKGTELPRLPWEVLHAGDRPLATGTDVAFSRYQMTKGLIRPVPKPLSPPNQPLKILMVIAGPSDQESLELLQEASHLKEELRHRSPNGPPAIHLTILEQPGREQLTQALEQGKYQVFHYAGHSNLGESGGDVYLVSKKTGLTETVRGDDLAGLLVNNGVQLAVFNSCRGAHTAASDTQENGNDQNLAQALVKRGIPGVLAMAERIPDEVALTLTRLLYRNINQGYPIDLSLSRARQGLISAYGSNQLYWALPVLYLHPEFDGFLTNDDHSYDRTQIFSLPDPPGMSVGLDPEEGFFTPPQDSDYTTLSEFEEESALVSRGEAEYDHESLTGVTQGLESHQLEADDPAAFIKGLLDQLNTEAQGGESKIAASNLEGLSENPYSEAAQKNLPVHTPSQLPAPRKATAATLSAALSTSGSTQSAPNLEDTTAALEGKKVTNPKHKGSRLPRSPVWIGLGATGTLALVLLGVWFFQNPPSPGLGRQLPPGLSKPVDYSNVNLTKAKTKTVTAIAIQAFSDDNIIRGTEAVRALLDRGALPQASAALKEVPSEQLNQSMVSFLRGRLAWQSIQTGSDQYSLDDVRRYWERAVKQEPDSWTYRNALGFAYYAEGKYERANQAWYDALYRSSNNKSTTVGSGKSSNSQKWNTYAGLALGLWKSAQEQNGSKRSSLSQQSLKLRQLVLTNDPINFQPDALSNNWLWSQQAIKDWQSLLEVRTSNN</sequence>
<evidence type="ECO:0000313" key="4">
    <source>
        <dbReference type="Proteomes" id="UP000176944"/>
    </source>
</evidence>
<dbReference type="InterPro" id="IPR011990">
    <property type="entry name" value="TPR-like_helical_dom_sf"/>
</dbReference>
<evidence type="ECO:0000313" key="3">
    <source>
        <dbReference type="EMBL" id="AOY78796.1"/>
    </source>
</evidence>
<evidence type="ECO:0000256" key="1">
    <source>
        <dbReference type="SAM" id="MobiDB-lite"/>
    </source>
</evidence>
<protein>
    <submittedName>
        <fullName evidence="3">CHAT domain-containing protein</fullName>
    </submittedName>
</protein>
<accession>A0A1D9FTU8</accession>
<dbReference type="AlphaFoldDB" id="A0A1D9FTU8"/>
<dbReference type="EMBL" id="CP017708">
    <property type="protein sequence ID" value="AOY78796.1"/>
    <property type="molecule type" value="Genomic_DNA"/>
</dbReference>
<gene>
    <name evidence="3" type="ORF">BJP36_01685</name>
</gene>
<evidence type="ECO:0000259" key="2">
    <source>
        <dbReference type="Pfam" id="PF12770"/>
    </source>
</evidence>
<dbReference type="Pfam" id="PF12770">
    <property type="entry name" value="CHAT"/>
    <property type="match status" value="1"/>
</dbReference>
<dbReference type="InterPro" id="IPR024983">
    <property type="entry name" value="CHAT_dom"/>
</dbReference>
<reference evidence="4" key="1">
    <citation type="submission" date="2016-10" db="EMBL/GenBank/DDBJ databases">
        <title>Comparative genomics uncovers the prolific and rare metabolic potential of the cyanobacterial genus Moorea.</title>
        <authorList>
            <person name="Leao T."/>
            <person name="Castelao G."/>
            <person name="Korobeynikov A."/>
            <person name="Monroe E.A."/>
            <person name="Podell S."/>
            <person name="Glukhov E."/>
            <person name="Allen E."/>
            <person name="Gerwick W.H."/>
            <person name="Gerwick L."/>
        </authorList>
    </citation>
    <scope>NUCLEOTIDE SEQUENCE [LARGE SCALE GENOMIC DNA]</scope>
    <source>
        <strain evidence="4">JHB</strain>
    </source>
</reference>
<proteinExistence type="predicted"/>
<name>A0A1D9FTU8_MOOP1</name>
<dbReference type="Gene3D" id="1.25.40.10">
    <property type="entry name" value="Tetratricopeptide repeat domain"/>
    <property type="match status" value="1"/>
</dbReference>